<evidence type="ECO:0000313" key="2">
    <source>
        <dbReference type="Ensembl" id="ENSSFOP00015023913.1"/>
    </source>
</evidence>
<dbReference type="GO" id="GO:0007420">
    <property type="term" value="P:brain development"/>
    <property type="evidence" value="ECO:0007669"/>
    <property type="project" value="Ensembl"/>
</dbReference>
<dbReference type="PANTHER" id="PTHR31022">
    <property type="entry name" value="CENTRIOLE, CILIA AND SPINDLE-ASSOCIATED PROTEIN"/>
    <property type="match status" value="1"/>
</dbReference>
<keyword evidence="3" id="KW-1185">Reference proteome</keyword>
<dbReference type="GO" id="GO:0036064">
    <property type="term" value="C:ciliary basal body"/>
    <property type="evidence" value="ECO:0007669"/>
    <property type="project" value="Ensembl"/>
</dbReference>
<dbReference type="Proteomes" id="UP000694397">
    <property type="component" value="Chromosome 4"/>
</dbReference>
<dbReference type="GO" id="GO:0005814">
    <property type="term" value="C:centriole"/>
    <property type="evidence" value="ECO:0007669"/>
    <property type="project" value="TreeGrafter"/>
</dbReference>
<feature type="compositionally biased region" description="Basic and acidic residues" evidence="1">
    <location>
        <begin position="122"/>
        <end position="144"/>
    </location>
</feature>
<dbReference type="Ensembl" id="ENSSFOT00015024174.2">
    <property type="protein sequence ID" value="ENSSFOP00015023913.1"/>
    <property type="gene ID" value="ENSSFOG00015015372.2"/>
</dbReference>
<dbReference type="CTD" id="100003801"/>
<evidence type="ECO:0000256" key="1">
    <source>
        <dbReference type="SAM" id="MobiDB-lite"/>
    </source>
</evidence>
<dbReference type="GO" id="GO:0061371">
    <property type="term" value="P:determination of heart left/right asymmetry"/>
    <property type="evidence" value="ECO:0007669"/>
    <property type="project" value="Ensembl"/>
</dbReference>
<feature type="compositionally biased region" description="Basic and acidic residues" evidence="1">
    <location>
        <begin position="63"/>
        <end position="100"/>
    </location>
</feature>
<dbReference type="Pfam" id="PF15748">
    <property type="entry name" value="CCSAP"/>
    <property type="match status" value="1"/>
</dbReference>
<dbReference type="GO" id="GO:0035869">
    <property type="term" value="C:ciliary transition zone"/>
    <property type="evidence" value="ECO:0007669"/>
    <property type="project" value="TreeGrafter"/>
</dbReference>
<feature type="compositionally biased region" description="Basic and acidic residues" evidence="1">
    <location>
        <begin position="181"/>
        <end position="194"/>
    </location>
</feature>
<dbReference type="GeneTree" id="ENSGT00390000003512"/>
<gene>
    <name evidence="2" type="primary">CCSAP</name>
    <name evidence="2" type="synonym">ccsapb</name>
</gene>
<reference evidence="2" key="3">
    <citation type="submission" date="2025-09" db="UniProtKB">
        <authorList>
            <consortium name="Ensembl"/>
        </authorList>
    </citation>
    <scope>IDENTIFICATION</scope>
</reference>
<dbReference type="PANTHER" id="PTHR31022:SF4">
    <property type="entry name" value="CENTRIOLE, CILIA AND SPINDLE-ASSOCIATED PROTEIN"/>
    <property type="match status" value="1"/>
</dbReference>
<sequence length="283" mass="32355">MVTKKIRSEYMKKFKDPKWETYTKCYEDSLRYRLTRRLLEQSHRPWFWDGCESDSESSGRSTPQEKRRAGAVKTKEETQPVSEKLPDQREEEKQPKEAAESKAAAAEAEEPHAGLAALKTPHTGEKENESKDVRDTSKEGEPSQKEGSGAAQAEAERKDSASAPAALQQYRSRKSTRAKSQPREATDTDKENRHPFALYGSGEKQAEMAAKRTHNVLPCASTKEIHPSALRAKTRREVEKQLKTLNRRRARSADLEKAHKTKLVPDYDPWMTEYMRCFSARSR</sequence>
<dbReference type="GO" id="GO:0000226">
    <property type="term" value="P:microtubule cytoskeleton organization"/>
    <property type="evidence" value="ECO:0007669"/>
    <property type="project" value="Ensembl"/>
</dbReference>
<accession>A0A8C9V4J3</accession>
<dbReference type="GO" id="GO:0003341">
    <property type="term" value="P:cilium movement"/>
    <property type="evidence" value="ECO:0007669"/>
    <property type="project" value="Ensembl"/>
</dbReference>
<evidence type="ECO:0000313" key="3">
    <source>
        <dbReference type="Proteomes" id="UP000694397"/>
    </source>
</evidence>
<protein>
    <submittedName>
        <fullName evidence="2">Centriole, cilia and spindle-associated protein b</fullName>
    </submittedName>
</protein>
<name>A0A8C9V4J3_SCLFO</name>
<dbReference type="GO" id="GO:1901673">
    <property type="term" value="P:regulation of mitotic spindle assembly"/>
    <property type="evidence" value="ECO:0007669"/>
    <property type="project" value="TreeGrafter"/>
</dbReference>
<dbReference type="AlphaFoldDB" id="A0A8C9V4J3"/>
<organism evidence="2 3">
    <name type="scientific">Scleropages formosus</name>
    <name type="common">Asian bonytongue</name>
    <name type="synonym">Osteoglossum formosum</name>
    <dbReference type="NCBI Taxonomy" id="113540"/>
    <lineage>
        <taxon>Eukaryota</taxon>
        <taxon>Metazoa</taxon>
        <taxon>Chordata</taxon>
        <taxon>Craniata</taxon>
        <taxon>Vertebrata</taxon>
        <taxon>Euteleostomi</taxon>
        <taxon>Actinopterygii</taxon>
        <taxon>Neopterygii</taxon>
        <taxon>Teleostei</taxon>
        <taxon>Osteoglossocephala</taxon>
        <taxon>Osteoglossomorpha</taxon>
        <taxon>Osteoglossiformes</taxon>
        <taxon>Osteoglossidae</taxon>
        <taxon>Scleropages</taxon>
    </lineage>
</organism>
<dbReference type="GeneID" id="108932802"/>
<dbReference type="GO" id="GO:0045995">
    <property type="term" value="P:regulation of embryonic development"/>
    <property type="evidence" value="ECO:0007669"/>
    <property type="project" value="Ensembl"/>
</dbReference>
<dbReference type="GO" id="GO:0048666">
    <property type="term" value="P:neuron development"/>
    <property type="evidence" value="ECO:0007669"/>
    <property type="project" value="Ensembl"/>
</dbReference>
<feature type="region of interest" description="Disordered" evidence="1">
    <location>
        <begin position="45"/>
        <end position="196"/>
    </location>
</feature>
<proteinExistence type="predicted"/>
<dbReference type="OrthoDB" id="6616361at2759"/>
<dbReference type="GO" id="GO:0008017">
    <property type="term" value="F:microtubule binding"/>
    <property type="evidence" value="ECO:0007669"/>
    <property type="project" value="TreeGrafter"/>
</dbReference>
<dbReference type="InterPro" id="IPR029774">
    <property type="entry name" value="CSAP"/>
</dbReference>
<reference evidence="2" key="2">
    <citation type="submission" date="2025-08" db="UniProtKB">
        <authorList>
            <consortium name="Ensembl"/>
        </authorList>
    </citation>
    <scope>IDENTIFICATION</scope>
</reference>
<reference evidence="2 3" key="1">
    <citation type="submission" date="2019-04" db="EMBL/GenBank/DDBJ databases">
        <authorList>
            <consortium name="Wellcome Sanger Institute Data Sharing"/>
        </authorList>
    </citation>
    <scope>NUCLEOTIDE SEQUENCE [LARGE SCALE GENOMIC DNA]</scope>
</reference>
<dbReference type="GO" id="GO:0005819">
    <property type="term" value="C:spindle"/>
    <property type="evidence" value="ECO:0007669"/>
    <property type="project" value="TreeGrafter"/>
</dbReference>
<dbReference type="KEGG" id="sfm:108932802"/>